<sequence>MAGRRKPCRTCLRIRIFMMCALPLIIMIGLQPSGMVRLAGMVPSTGWIAALMMLSGTAGFFLRYRKYKSQS</sequence>
<feature type="transmembrane region" description="Helical" evidence="1">
    <location>
        <begin position="44"/>
        <end position="62"/>
    </location>
</feature>
<proteinExistence type="predicted"/>
<evidence type="ECO:0000313" key="3">
    <source>
        <dbReference type="EMBL" id="NVO26352.1"/>
    </source>
</evidence>
<accession>A0A850PXW2</accession>
<evidence type="ECO:0000313" key="2">
    <source>
        <dbReference type="EMBL" id="NVO22057.1"/>
    </source>
</evidence>
<dbReference type="GO" id="GO:0006457">
    <property type="term" value="P:protein folding"/>
    <property type="evidence" value="ECO:0007669"/>
    <property type="project" value="InterPro"/>
</dbReference>
<dbReference type="InterPro" id="IPR003752">
    <property type="entry name" value="DiS_bond_form_DsbB/BdbC"/>
</dbReference>
<dbReference type="Proteomes" id="UP000523601">
    <property type="component" value="Unassembled WGS sequence"/>
</dbReference>
<organism evidence="2 5">
    <name type="scientific">Donghicola mangrovi</name>
    <dbReference type="NCBI Taxonomy" id="2729614"/>
    <lineage>
        <taxon>Bacteria</taxon>
        <taxon>Pseudomonadati</taxon>
        <taxon>Pseudomonadota</taxon>
        <taxon>Alphaproteobacteria</taxon>
        <taxon>Rhodobacterales</taxon>
        <taxon>Roseobacteraceae</taxon>
        <taxon>Donghicola</taxon>
    </lineage>
</organism>
<keyword evidence="1" id="KW-0812">Transmembrane</keyword>
<dbReference type="RefSeq" id="WP_176852744.1">
    <property type="nucleotide sequence ID" value="NZ_JABCJD010000001.1"/>
</dbReference>
<evidence type="ECO:0000256" key="1">
    <source>
        <dbReference type="SAM" id="Phobius"/>
    </source>
</evidence>
<dbReference type="EMBL" id="JABCJD010000001">
    <property type="protein sequence ID" value="NVO26352.1"/>
    <property type="molecule type" value="Genomic_DNA"/>
</dbReference>
<feature type="transmembrane region" description="Helical" evidence="1">
    <location>
        <begin position="12"/>
        <end position="32"/>
    </location>
</feature>
<dbReference type="EMBL" id="JABCJE010000001">
    <property type="protein sequence ID" value="NVO22057.1"/>
    <property type="molecule type" value="Genomic_DNA"/>
</dbReference>
<dbReference type="Proteomes" id="UP000592216">
    <property type="component" value="Unassembled WGS sequence"/>
</dbReference>
<dbReference type="GO" id="GO:0016020">
    <property type="term" value="C:membrane"/>
    <property type="evidence" value="ECO:0007669"/>
    <property type="project" value="InterPro"/>
</dbReference>
<keyword evidence="1" id="KW-0472">Membrane</keyword>
<comment type="caution">
    <text evidence="2">The sequence shown here is derived from an EMBL/GenBank/DDBJ whole genome shotgun (WGS) entry which is preliminary data.</text>
</comment>
<protein>
    <submittedName>
        <fullName evidence="2">Disulfide bond formation protein B</fullName>
    </submittedName>
</protein>
<reference evidence="4 5" key="1">
    <citation type="submission" date="2020-04" db="EMBL/GenBank/DDBJ databases">
        <title>Donghicola sp., a member of the Rhodobacteraceae family isolated from mangrove forest in Thailand.</title>
        <authorList>
            <person name="Charoenyingcharoen P."/>
            <person name="Yukphan P."/>
        </authorList>
    </citation>
    <scope>NUCLEOTIDE SEQUENCE [LARGE SCALE GENOMIC DNA]</scope>
    <source>
        <strain evidence="2 5">B5-SW-15</strain>
        <strain evidence="3 4">C2-DW-16</strain>
    </source>
</reference>
<evidence type="ECO:0000313" key="5">
    <source>
        <dbReference type="Proteomes" id="UP000592216"/>
    </source>
</evidence>
<evidence type="ECO:0000313" key="4">
    <source>
        <dbReference type="Proteomes" id="UP000523601"/>
    </source>
</evidence>
<dbReference type="Pfam" id="PF02600">
    <property type="entry name" value="DsbB"/>
    <property type="match status" value="1"/>
</dbReference>
<keyword evidence="1" id="KW-1133">Transmembrane helix</keyword>
<name>A0A850PXW2_9RHOB</name>
<keyword evidence="4" id="KW-1185">Reference proteome</keyword>
<gene>
    <name evidence="3" type="ORF">HJ526_02875</name>
    <name evidence="2" type="ORF">HJ536_01695</name>
</gene>
<dbReference type="GO" id="GO:0015035">
    <property type="term" value="F:protein-disulfide reductase activity"/>
    <property type="evidence" value="ECO:0007669"/>
    <property type="project" value="InterPro"/>
</dbReference>
<dbReference type="AlphaFoldDB" id="A0A850PXW2"/>